<gene>
    <name evidence="1" type="ORF">EG352_00210</name>
</gene>
<accession>A0AAD1DTJ8</accession>
<dbReference type="EMBL" id="CP033930">
    <property type="protein sequence ID" value="AZB16316.1"/>
    <property type="molecule type" value="Genomic_DNA"/>
</dbReference>
<protein>
    <submittedName>
        <fullName evidence="1">Uncharacterized protein</fullName>
    </submittedName>
</protein>
<reference evidence="1 2" key="1">
    <citation type="submission" date="2018-11" db="EMBL/GenBank/DDBJ databases">
        <title>Proposal to divide the Flavobacteriaceae and reorganize its genera based on Amino Acid Identity values calculated from whole genome sequences.</title>
        <authorList>
            <person name="Nicholson A.C."/>
            <person name="Gulvik C.A."/>
            <person name="Whitney A.M."/>
            <person name="Humrighouse B.W."/>
            <person name="Bell M."/>
            <person name="Holmes B."/>
            <person name="Steigerwalt A.G."/>
            <person name="Villarma A."/>
            <person name="Sheth M."/>
            <person name="Batra D."/>
            <person name="Pryor J."/>
            <person name="Bernardet J.-F."/>
            <person name="Hugo C."/>
            <person name="Kampfer P."/>
            <person name="Newman J."/>
            <person name="McQuiston J.R."/>
        </authorList>
    </citation>
    <scope>NUCLEOTIDE SEQUENCE [LARGE SCALE GENOMIC DNA]</scope>
    <source>
        <strain evidence="1 2">H5559</strain>
    </source>
</reference>
<dbReference type="AlphaFoldDB" id="A0AAD1DTJ8"/>
<dbReference type="InterPro" id="IPR043869">
    <property type="entry name" value="DUF5829"/>
</dbReference>
<dbReference type="Proteomes" id="UP000269015">
    <property type="component" value="Chromosome"/>
</dbReference>
<evidence type="ECO:0000313" key="2">
    <source>
        <dbReference type="Proteomes" id="UP000269015"/>
    </source>
</evidence>
<dbReference type="Pfam" id="PF19147">
    <property type="entry name" value="DUF5829"/>
    <property type="match status" value="1"/>
</dbReference>
<organism evidence="1 2">
    <name type="scientific">Chryseobacterium indologenes</name>
    <name type="common">Flavobacterium indologenes</name>
    <dbReference type="NCBI Taxonomy" id="253"/>
    <lineage>
        <taxon>Bacteria</taxon>
        <taxon>Pseudomonadati</taxon>
        <taxon>Bacteroidota</taxon>
        <taxon>Flavobacteriia</taxon>
        <taxon>Flavobacteriales</taxon>
        <taxon>Weeksellaceae</taxon>
        <taxon>Chryseobacterium group</taxon>
        <taxon>Chryseobacterium</taxon>
    </lineage>
</organism>
<name>A0AAD1DTJ8_CHRID</name>
<dbReference type="RefSeq" id="WP_123861224.1">
    <property type="nucleotide sequence ID" value="NZ_CP033930.1"/>
</dbReference>
<sequence>MDRYFFIIFLIAFGNKGFGQNEALKVNHIYFVLDSVSYNEIRGSKQLAKWSSLDKGLPDFLPINQQSTTLYLRGKSTYIEVMGPDNRFGEKVGSVGIGFSWDTSGTFSDDIGKKLKNNNLVLSKNNAMWNFAGKEVLWYSAYSTALEGSIATWYAFYNQEFLTRLYHKKYEFFTREAFLEKIFDQKREITDLSAIVLNCNTEDYDKLTKELDSFGIIPAKHKDSVVFEIYSVRITIILTPNKTSGIKELRLKTKNKLNKSFKLGKVNFMNDGKELIMTFN</sequence>
<evidence type="ECO:0000313" key="1">
    <source>
        <dbReference type="EMBL" id="AZB16316.1"/>
    </source>
</evidence>
<proteinExistence type="predicted"/>